<accession>A0A5B7G6X2</accession>
<dbReference type="Proteomes" id="UP000324222">
    <property type="component" value="Unassembled WGS sequence"/>
</dbReference>
<keyword evidence="2" id="KW-1185">Reference proteome</keyword>
<protein>
    <submittedName>
        <fullName evidence="1">Uncharacterized protein</fullName>
    </submittedName>
</protein>
<evidence type="ECO:0000313" key="1">
    <source>
        <dbReference type="EMBL" id="MPC53307.1"/>
    </source>
</evidence>
<reference evidence="1 2" key="1">
    <citation type="submission" date="2019-05" db="EMBL/GenBank/DDBJ databases">
        <title>Another draft genome of Portunus trituberculatus and its Hox gene families provides insights of decapod evolution.</title>
        <authorList>
            <person name="Jeong J.-H."/>
            <person name="Song I."/>
            <person name="Kim S."/>
            <person name="Choi T."/>
            <person name="Kim D."/>
            <person name="Ryu S."/>
            <person name="Kim W."/>
        </authorList>
    </citation>
    <scope>NUCLEOTIDE SEQUENCE [LARGE SCALE GENOMIC DNA]</scope>
    <source>
        <tissue evidence="1">Muscle</tissue>
    </source>
</reference>
<organism evidence="1 2">
    <name type="scientific">Portunus trituberculatus</name>
    <name type="common">Swimming crab</name>
    <name type="synonym">Neptunus trituberculatus</name>
    <dbReference type="NCBI Taxonomy" id="210409"/>
    <lineage>
        <taxon>Eukaryota</taxon>
        <taxon>Metazoa</taxon>
        <taxon>Ecdysozoa</taxon>
        <taxon>Arthropoda</taxon>
        <taxon>Crustacea</taxon>
        <taxon>Multicrustacea</taxon>
        <taxon>Malacostraca</taxon>
        <taxon>Eumalacostraca</taxon>
        <taxon>Eucarida</taxon>
        <taxon>Decapoda</taxon>
        <taxon>Pleocyemata</taxon>
        <taxon>Brachyura</taxon>
        <taxon>Eubrachyura</taxon>
        <taxon>Portunoidea</taxon>
        <taxon>Portunidae</taxon>
        <taxon>Portuninae</taxon>
        <taxon>Portunus</taxon>
    </lineage>
</organism>
<proteinExistence type="predicted"/>
<name>A0A5B7G6X2_PORTR</name>
<gene>
    <name evidence="1" type="ORF">E2C01_047196</name>
</gene>
<comment type="caution">
    <text evidence="1">The sequence shown here is derived from an EMBL/GenBank/DDBJ whole genome shotgun (WGS) entry which is preliminary data.</text>
</comment>
<dbReference type="EMBL" id="VSRR010011525">
    <property type="protein sequence ID" value="MPC53307.1"/>
    <property type="molecule type" value="Genomic_DNA"/>
</dbReference>
<evidence type="ECO:0000313" key="2">
    <source>
        <dbReference type="Proteomes" id="UP000324222"/>
    </source>
</evidence>
<sequence>MLQYWLKIERFSCSHNHEEKLLTWKQMTFQYKFLFVIAKPVIQPGTLVHNYHPTSQTSHHTPHNTRPG</sequence>
<dbReference type="AlphaFoldDB" id="A0A5B7G6X2"/>